<evidence type="ECO:0000313" key="3">
    <source>
        <dbReference type="Proteomes" id="UP000231019"/>
    </source>
</evidence>
<dbReference type="EMBL" id="PFFQ01000005">
    <property type="protein sequence ID" value="PIW19189.1"/>
    <property type="molecule type" value="Genomic_DNA"/>
</dbReference>
<dbReference type="Gene3D" id="3.40.50.720">
    <property type="entry name" value="NAD(P)-binding Rossmann-like Domain"/>
    <property type="match status" value="1"/>
</dbReference>
<evidence type="ECO:0000313" key="2">
    <source>
        <dbReference type="EMBL" id="PIW19189.1"/>
    </source>
</evidence>
<dbReference type="Proteomes" id="UP000231019">
    <property type="component" value="Unassembled WGS sequence"/>
</dbReference>
<feature type="domain" description="NAD-dependent epimerase/dehydratase" evidence="1">
    <location>
        <begin position="3"/>
        <end position="228"/>
    </location>
</feature>
<protein>
    <submittedName>
        <fullName evidence="2">3-beta hydroxysteroid dehydrogenase</fullName>
    </submittedName>
</protein>
<dbReference type="InterPro" id="IPR051783">
    <property type="entry name" value="NAD(P)-dependent_oxidoreduct"/>
</dbReference>
<dbReference type="AlphaFoldDB" id="A0A2M7GAK7"/>
<name>A0A2M7GAK7_9BACT</name>
<dbReference type="PANTHER" id="PTHR48079">
    <property type="entry name" value="PROTEIN YEEZ"/>
    <property type="match status" value="1"/>
</dbReference>
<dbReference type="InterPro" id="IPR001509">
    <property type="entry name" value="Epimerase_deHydtase"/>
</dbReference>
<sequence length="331" mass="36856">MKILVTGATGFLGFRLIQTLKFEGYEVIATGRNPIMAEKISQLGIPFAAGAVEDKEFLIQISQGAEAVIHTAGLSSPWGHYADFERSNVLGTEAVIAACLKNKIRRLVHVSTPSIYVIYGDREQVKESDPLPPQFINAYAATKFLAEEKIRAASAQGLETIMIRPRALIGKGDTVIVPRLLRAHQEGRLRIIGSGQNRVDLTAVSNVVDALLLCLHAPQEALNEAYNITNGQPVQLWEFLAEVFDQLGLSLNRKKIPYSLAFALASGMEALAKMDPQYKEPPLTRYSVTMLAKNQTLNIEKARLKLGYQPRQSLEEASEEFIRWWKQTHWL</sequence>
<gene>
    <name evidence="2" type="ORF">COW36_01900</name>
</gene>
<organism evidence="2 3">
    <name type="scientific">bacterium (Candidatus Blackallbacteria) CG17_big_fil_post_rev_8_21_14_2_50_48_46</name>
    <dbReference type="NCBI Taxonomy" id="2014261"/>
    <lineage>
        <taxon>Bacteria</taxon>
        <taxon>Candidatus Blackallbacteria</taxon>
    </lineage>
</organism>
<dbReference type="Pfam" id="PF01370">
    <property type="entry name" value="Epimerase"/>
    <property type="match status" value="1"/>
</dbReference>
<dbReference type="InterPro" id="IPR036291">
    <property type="entry name" value="NAD(P)-bd_dom_sf"/>
</dbReference>
<proteinExistence type="predicted"/>
<reference evidence="2 3" key="1">
    <citation type="submission" date="2017-09" db="EMBL/GenBank/DDBJ databases">
        <title>Depth-based differentiation of microbial function through sediment-hosted aquifers and enrichment of novel symbionts in the deep terrestrial subsurface.</title>
        <authorList>
            <person name="Probst A.J."/>
            <person name="Ladd B."/>
            <person name="Jarett J.K."/>
            <person name="Geller-Mcgrath D.E."/>
            <person name="Sieber C.M."/>
            <person name="Emerson J.B."/>
            <person name="Anantharaman K."/>
            <person name="Thomas B.C."/>
            <person name="Malmstrom R."/>
            <person name="Stieglmeier M."/>
            <person name="Klingl A."/>
            <person name="Woyke T."/>
            <person name="Ryan C.M."/>
            <person name="Banfield J.F."/>
        </authorList>
    </citation>
    <scope>NUCLEOTIDE SEQUENCE [LARGE SCALE GENOMIC DNA]</scope>
    <source>
        <strain evidence="2">CG17_big_fil_post_rev_8_21_14_2_50_48_46</strain>
    </source>
</reference>
<accession>A0A2M7GAK7</accession>
<dbReference type="GO" id="GO:0005737">
    <property type="term" value="C:cytoplasm"/>
    <property type="evidence" value="ECO:0007669"/>
    <property type="project" value="TreeGrafter"/>
</dbReference>
<comment type="caution">
    <text evidence="2">The sequence shown here is derived from an EMBL/GenBank/DDBJ whole genome shotgun (WGS) entry which is preliminary data.</text>
</comment>
<dbReference type="PANTHER" id="PTHR48079:SF6">
    <property type="entry name" value="NAD(P)-BINDING DOMAIN-CONTAINING PROTEIN-RELATED"/>
    <property type="match status" value="1"/>
</dbReference>
<dbReference type="SUPFAM" id="SSF51735">
    <property type="entry name" value="NAD(P)-binding Rossmann-fold domains"/>
    <property type="match status" value="1"/>
</dbReference>
<dbReference type="GO" id="GO:0004029">
    <property type="term" value="F:aldehyde dehydrogenase (NAD+) activity"/>
    <property type="evidence" value="ECO:0007669"/>
    <property type="project" value="TreeGrafter"/>
</dbReference>
<evidence type="ECO:0000259" key="1">
    <source>
        <dbReference type="Pfam" id="PF01370"/>
    </source>
</evidence>